<dbReference type="EMBL" id="MFZO01000023">
    <property type="protein sequence ID" value="OGK24912.1"/>
    <property type="molecule type" value="Genomic_DNA"/>
</dbReference>
<evidence type="ECO:0000256" key="1">
    <source>
        <dbReference type="SAM" id="MobiDB-lite"/>
    </source>
</evidence>
<dbReference type="AlphaFoldDB" id="A0A1F7H2H9"/>
<feature type="transmembrane region" description="Helical" evidence="2">
    <location>
        <begin position="29"/>
        <end position="48"/>
    </location>
</feature>
<dbReference type="Proteomes" id="UP000177913">
    <property type="component" value="Unassembled WGS sequence"/>
</dbReference>
<keyword evidence="2" id="KW-1133">Transmembrane helix</keyword>
<reference evidence="3 4" key="1">
    <citation type="journal article" date="2016" name="Nat. Commun.">
        <title>Thousands of microbial genomes shed light on interconnected biogeochemical processes in an aquifer system.</title>
        <authorList>
            <person name="Anantharaman K."/>
            <person name="Brown C.T."/>
            <person name="Hug L.A."/>
            <person name="Sharon I."/>
            <person name="Castelle C.J."/>
            <person name="Probst A.J."/>
            <person name="Thomas B.C."/>
            <person name="Singh A."/>
            <person name="Wilkins M.J."/>
            <person name="Karaoz U."/>
            <person name="Brodie E.L."/>
            <person name="Williams K.H."/>
            <person name="Hubbard S.S."/>
            <person name="Banfield J.F."/>
        </authorList>
    </citation>
    <scope>NUCLEOTIDE SEQUENCE [LARGE SCALE GENOMIC DNA]</scope>
</reference>
<keyword evidence="2" id="KW-0812">Transmembrane</keyword>
<sequence length="403" mass="41956">MIDGLNYTPLSTLKASQQKKPFSLSNKTLVFLVVFLTIGVGMVGYLLLLRRPIRRQVPAYLSGEATTCDIKLGPPISGSEKIEGNKYSIQVPVENQSNAKKGVRLSTAWFACPFNDKQTCQDGDGHGVDQEHTLAPKEKKLVTLVAEQSGGACGSLQINFKINAVKKNVGDDDGNGGDNIVINDAAQWDESCNTSATWVGGFYSFPQACGVVPPVPTNTPTPPGEVPTDTPIPTEGEPTVTPTPTEEVGATNTPTPTLTPEETESPTPTSTPTTAEDNTPTPTSSVIAEAPTATPIPVACGTKSCDDDTNPCRSDLVCMQANDGSNYCSLPAFQAACKENPSQASCCTAPGEPTEIVLVNATSTPAEAAAAGGVTEIPSAGIATFGKIFTAISLAVILLGLIL</sequence>
<gene>
    <name evidence="3" type="ORF">A3C25_02370</name>
</gene>
<feature type="transmembrane region" description="Helical" evidence="2">
    <location>
        <begin position="382"/>
        <end position="402"/>
    </location>
</feature>
<evidence type="ECO:0000313" key="4">
    <source>
        <dbReference type="Proteomes" id="UP000177913"/>
    </source>
</evidence>
<keyword evidence="2" id="KW-0472">Membrane</keyword>
<name>A0A1F7H2H9_9BACT</name>
<evidence type="ECO:0000313" key="3">
    <source>
        <dbReference type="EMBL" id="OGK24912.1"/>
    </source>
</evidence>
<feature type="compositionally biased region" description="Low complexity" evidence="1">
    <location>
        <begin position="226"/>
        <end position="283"/>
    </location>
</feature>
<feature type="region of interest" description="Disordered" evidence="1">
    <location>
        <begin position="214"/>
        <end position="290"/>
    </location>
</feature>
<proteinExistence type="predicted"/>
<accession>A0A1F7H2H9</accession>
<feature type="compositionally biased region" description="Pro residues" evidence="1">
    <location>
        <begin position="214"/>
        <end position="225"/>
    </location>
</feature>
<evidence type="ECO:0000256" key="2">
    <source>
        <dbReference type="SAM" id="Phobius"/>
    </source>
</evidence>
<organism evidence="3 4">
    <name type="scientific">Candidatus Roizmanbacteria bacterium RIFCSPHIGHO2_02_FULL_38_11</name>
    <dbReference type="NCBI Taxonomy" id="1802039"/>
    <lineage>
        <taxon>Bacteria</taxon>
        <taxon>Candidatus Roizmaniibacteriota</taxon>
    </lineage>
</organism>
<comment type="caution">
    <text evidence="3">The sequence shown here is derived from an EMBL/GenBank/DDBJ whole genome shotgun (WGS) entry which is preliminary data.</text>
</comment>
<protein>
    <submittedName>
        <fullName evidence="3">Uncharacterized protein</fullName>
    </submittedName>
</protein>